<accession>A0A931A6P9</accession>
<organism evidence="2 3">
    <name type="scientific">Nonomuraea cypriaca</name>
    <dbReference type="NCBI Taxonomy" id="1187855"/>
    <lineage>
        <taxon>Bacteria</taxon>
        <taxon>Bacillati</taxon>
        <taxon>Actinomycetota</taxon>
        <taxon>Actinomycetes</taxon>
        <taxon>Streptosporangiales</taxon>
        <taxon>Streptosporangiaceae</taxon>
        <taxon>Nonomuraea</taxon>
    </lineage>
</organism>
<sequence length="151" mass="16137">MTYRLLITGSRAWTDEQRIRDAIAANVRLYGPGNLVIVHGACPSGADAMADRIASAWGGGLTVERHPADWDHCVPACPPGHRRRKPSGDVDHPGLLDTYCPGAGPRRNAHMVGLGADVCLAFLVRGSRGATHTANAAKRAGILTYRYEVEA</sequence>
<dbReference type="Proteomes" id="UP000605361">
    <property type="component" value="Unassembled WGS sequence"/>
</dbReference>
<dbReference type="AlphaFoldDB" id="A0A931A6P9"/>
<reference evidence="2" key="1">
    <citation type="submission" date="2020-11" db="EMBL/GenBank/DDBJ databases">
        <title>Whole-genome analyses of Nonomuraea sp. K274.</title>
        <authorList>
            <person name="Veyisoglu A."/>
        </authorList>
    </citation>
    <scope>NUCLEOTIDE SEQUENCE</scope>
    <source>
        <strain evidence="2">K274</strain>
    </source>
</reference>
<feature type="domain" description="YspA cpYpsA-related SLOG" evidence="1">
    <location>
        <begin position="4"/>
        <end position="71"/>
    </location>
</feature>
<evidence type="ECO:0000259" key="1">
    <source>
        <dbReference type="Pfam" id="PF10686"/>
    </source>
</evidence>
<protein>
    <submittedName>
        <fullName evidence="2">DUF2493 domain-containing protein</fullName>
    </submittedName>
</protein>
<evidence type="ECO:0000313" key="2">
    <source>
        <dbReference type="EMBL" id="MBF8187362.1"/>
    </source>
</evidence>
<comment type="caution">
    <text evidence="2">The sequence shown here is derived from an EMBL/GenBank/DDBJ whole genome shotgun (WGS) entry which is preliminary data.</text>
</comment>
<name>A0A931A6P9_9ACTN</name>
<dbReference type="EMBL" id="JADOGI010000043">
    <property type="protein sequence ID" value="MBF8187362.1"/>
    <property type="molecule type" value="Genomic_DNA"/>
</dbReference>
<dbReference type="Pfam" id="PF10686">
    <property type="entry name" value="YAcAr"/>
    <property type="match status" value="1"/>
</dbReference>
<gene>
    <name evidence="2" type="ORF">ITP53_16800</name>
</gene>
<dbReference type="InterPro" id="IPR019627">
    <property type="entry name" value="YAcAr"/>
</dbReference>
<evidence type="ECO:0000313" key="3">
    <source>
        <dbReference type="Proteomes" id="UP000605361"/>
    </source>
</evidence>
<proteinExistence type="predicted"/>
<keyword evidence="3" id="KW-1185">Reference proteome</keyword>
<dbReference type="RefSeq" id="WP_195896325.1">
    <property type="nucleotide sequence ID" value="NZ_JADOGI010000043.1"/>
</dbReference>